<evidence type="ECO:0000313" key="1">
    <source>
        <dbReference type="EMBL" id="AID58825.1"/>
    </source>
</evidence>
<dbReference type="InterPro" id="IPR035198">
    <property type="entry name" value="SU10_MCP"/>
</dbReference>
<dbReference type="OrthoDB" id="4175at10239"/>
<dbReference type="GeneID" id="23679511"/>
<gene>
    <name evidence="1" type="primary">5</name>
    <name evidence="1" type="ORF">PBI_GAIA_5</name>
</gene>
<dbReference type="EMBL" id="KJ567043">
    <property type="protein sequence ID" value="AID58825.1"/>
    <property type="molecule type" value="Genomic_DNA"/>
</dbReference>
<dbReference type="KEGG" id="vg:23679511"/>
<protein>
    <submittedName>
        <fullName evidence="1">Major capsid protein</fullName>
    </submittedName>
</protein>
<keyword evidence="2" id="KW-1185">Reference proteome</keyword>
<reference evidence="1 2" key="1">
    <citation type="submission" date="2014-03" db="EMBL/GenBank/DDBJ databases">
        <authorList>
            <person name="Yoder B.A."/>
            <person name="Colicchio M.A."/>
            <person name="Schafer C.E."/>
            <person name="Abrahim M.R."/>
            <person name="Adkins N.L."/>
            <person name="Burke K.A."/>
            <person name="Churilla B.M."/>
            <person name="Cohen K.L."/>
            <person name="Fasoranti T.O."/>
            <person name="Genkil J.S."/>
            <person name="Kramer Z.J."/>
            <person name="Prout A.K."/>
            <person name="Schwarz A.G."/>
            <person name="Tish M."/>
            <person name="Vispute N."/>
            <person name="Wilkes K.E."/>
            <person name="Williams C.R."/>
            <person name="Xiao X."/>
            <person name="Yu V.J."/>
            <person name="Lapin J.S."/>
            <person name="Ott C.T."/>
            <person name="Walburn T.D."/>
            <person name="Bradley K.W."/>
            <person name="Clarke D.Q."/>
            <person name="Lewis M.F."/>
            <person name="Barker L.P."/>
            <person name="Bailey C."/>
            <person name="Asai D.J."/>
            <person name="Bowman C.A."/>
            <person name="Russell D.A."/>
            <person name="Pope W.H."/>
            <person name="Jacobs-Sera D."/>
            <person name="Hendrix R.W."/>
            <person name="Hatfull G.F."/>
        </authorList>
    </citation>
    <scope>NUCLEOTIDE SEQUENCE [LARGE SCALE GENOMIC DNA]</scope>
</reference>
<name>A0A068F8K1_9CAUD</name>
<dbReference type="RefSeq" id="YP_009124748.1">
    <property type="nucleotide sequence ID" value="NC_026590.1"/>
</dbReference>
<organism evidence="1 2">
    <name type="scientific">Mycobacterium phage Gaia</name>
    <dbReference type="NCBI Taxonomy" id="1486472"/>
    <lineage>
        <taxon>Viruses</taxon>
        <taxon>Duplodnaviria</taxon>
        <taxon>Heunggongvirae</taxon>
        <taxon>Uroviricota</taxon>
        <taxon>Caudoviricetes</taxon>
        <taxon>Gaiavirus</taxon>
        <taxon>Gaiavirus gaia</taxon>
    </lineage>
</organism>
<accession>A0A068F8K1</accession>
<dbReference type="Pfam" id="PF17236">
    <property type="entry name" value="SU10_MCP"/>
    <property type="match status" value="1"/>
</dbReference>
<sequence length="323" mass="34665">MAGITGTGTTFNLPNFVGELYSASPEDTPFLSAIGGLTGGVPVHGSSVFTWSSYDLRDAEDDRQRVEGNDAPTAEGRARAVASNVLEIHQEAVSVSYTKIAATNMFGGTAPFVGGLNPVQDELAWQLRQEFKQVARDVEKSFITGTYNMPANNSTARRTRGIIEAISTNSVDLEDASLTADDVLDLMQSVWASGGIQEAETRTLLVGGSVRRQLSKLFITDAGYKEQSRNVGGVSVKTIETDFGLCNVMLDRYVPDDTLLVVSLEECTPRFLEIPGKGHFFAEPLAKTGASDRVQLYGEIGLEYGNERKHGKLEGIGAPSSGS</sequence>
<proteinExistence type="predicted"/>
<dbReference type="Proteomes" id="UP000027491">
    <property type="component" value="Segment"/>
</dbReference>
<evidence type="ECO:0000313" key="2">
    <source>
        <dbReference type="Proteomes" id="UP000027491"/>
    </source>
</evidence>